<dbReference type="OrthoDB" id="219295at2"/>
<dbReference type="AlphaFoldDB" id="A0A518EU12"/>
<dbReference type="EMBL" id="CP036434">
    <property type="protein sequence ID" value="QDV07570.1"/>
    <property type="molecule type" value="Genomic_DNA"/>
</dbReference>
<keyword evidence="3" id="KW-1185">Reference proteome</keyword>
<evidence type="ECO:0000256" key="1">
    <source>
        <dbReference type="SAM" id="MobiDB-lite"/>
    </source>
</evidence>
<evidence type="ECO:0000313" key="2">
    <source>
        <dbReference type="EMBL" id="QDV07570.1"/>
    </source>
</evidence>
<reference evidence="2 3" key="1">
    <citation type="submission" date="2019-02" db="EMBL/GenBank/DDBJ databases">
        <title>Deep-cultivation of Planctomycetes and their phenomic and genomic characterization uncovers novel biology.</title>
        <authorList>
            <person name="Wiegand S."/>
            <person name="Jogler M."/>
            <person name="Boedeker C."/>
            <person name="Pinto D."/>
            <person name="Vollmers J."/>
            <person name="Rivas-Marin E."/>
            <person name="Kohn T."/>
            <person name="Peeters S.H."/>
            <person name="Heuer A."/>
            <person name="Rast P."/>
            <person name="Oberbeckmann S."/>
            <person name="Bunk B."/>
            <person name="Jeske O."/>
            <person name="Meyerdierks A."/>
            <person name="Storesund J.E."/>
            <person name="Kallscheuer N."/>
            <person name="Luecker S."/>
            <person name="Lage O.M."/>
            <person name="Pohl T."/>
            <person name="Merkel B.J."/>
            <person name="Hornburger P."/>
            <person name="Mueller R.-W."/>
            <person name="Bruemmer F."/>
            <person name="Labrenz M."/>
            <person name="Spormann A.M."/>
            <person name="Op den Camp H."/>
            <person name="Overmann J."/>
            <person name="Amann R."/>
            <person name="Jetten M.S.M."/>
            <person name="Mascher T."/>
            <person name="Medema M.H."/>
            <person name="Devos D.P."/>
            <person name="Kaster A.-K."/>
            <person name="Ovreas L."/>
            <person name="Rohde M."/>
            <person name="Galperin M.Y."/>
            <person name="Jogler C."/>
        </authorList>
    </citation>
    <scope>NUCLEOTIDE SEQUENCE [LARGE SCALE GENOMIC DNA]</scope>
    <source>
        <strain evidence="2 3">Poly30</strain>
    </source>
</reference>
<gene>
    <name evidence="2" type="ORF">Poly30_30960</name>
</gene>
<protein>
    <submittedName>
        <fullName evidence="2">Uncharacterized protein</fullName>
    </submittedName>
</protein>
<accession>A0A518EU12</accession>
<proteinExistence type="predicted"/>
<organism evidence="2 3">
    <name type="scientific">Saltatorellus ferox</name>
    <dbReference type="NCBI Taxonomy" id="2528018"/>
    <lineage>
        <taxon>Bacteria</taxon>
        <taxon>Pseudomonadati</taxon>
        <taxon>Planctomycetota</taxon>
        <taxon>Planctomycetia</taxon>
        <taxon>Planctomycetia incertae sedis</taxon>
        <taxon>Saltatorellus</taxon>
    </lineage>
</organism>
<feature type="region of interest" description="Disordered" evidence="1">
    <location>
        <begin position="1"/>
        <end position="27"/>
    </location>
</feature>
<evidence type="ECO:0000313" key="3">
    <source>
        <dbReference type="Proteomes" id="UP000320390"/>
    </source>
</evidence>
<sequence>MTHDDEEPKARNRRGDRRPGKTRGAEGAARLYLADGLGWLAGYPYGPPSGGADDRVIPWRARPRSNGAWQDLTLDRERLRASFYTLRGAPRKFPRVLESVVGDLAAWSTRVEERLRQLQSAVHEGDPVLAPRSSAAPWPELECLAWDDDDLRERGTLTLQRWAAPLLMLRSSPGEDLSTRFAMEVLATGGNPDRLETARLLLAQPGAFDTRTRSGGAPAALQALVTPRATFSAGRDPSGFDPLDLGPRQAGDSMGTELVRFLLEERDATARDLVLGSLSGLHVQEWAAWWDGVGSLREEAAVLTTLWKDAARSTRALRDLSRLIADRARVLLNEVPRGLEVPSFAASARRVSAQRDADVLRSIQGCLDRLPDSPSDFPAARSLFLDAAGRPLSSLGEGRRAALLDGLAQRLGGPVGRALPNARRLAAAHFVAETALEFEWRSDEVPWEHAEDVLDAAFELASEASSDAWVRRALGDWRFSGAFEGLAIAVRDPRQLAEFARANLHRCTWDSAAVAAYLAHDAAALETEYWQAWAALEERSDSGVRKLRRVCRDPLMLDELRLAFRAGVERADLARFARLWVRKEKADRGQASPPPAPRNASATELEDLCAWIPTGLVPAAQGLLAHADIAALQRALAPTLVDPAALRDELLAIERLLKDEDLSPVKRPSLERRRAMLRARIDGRSTLDPGDFEACRARLESAAIRARFRRWLGELQASTTAALSERARTAIDWSQDRQAELVVAGIEALPGPTRALGYRLLEERAGPRPWDLRDEPANRAWRDEAEARGLRLERWFSAGEFQLGQDVPETTALRFAVEGDPLEIMKMGLWFDTCLSPGNVNFFSTTANAADANKQLLVGRDANGTAQARCLLAITDSWHLMGFHLYAHTKGSVLTASVRGLVLELARSIGIPPAPTGRVRTLVAPAWYDDGPVDLTGQLARLQEGGDLEASLKRSPTTAAFHLTADGLGLDVLEASLEQVLSQPVFSQSPDRTASFAPLLVDRRLPGALAIRLISLLAESHSDLARSLLREFLRRRRLSRLGLGYYQDLELASALRRLGEPGQALRLLRAHENAYDRTWRHEEMARSLEALGRSDQAAEIWRELEEQRQRDA</sequence>
<dbReference type="Proteomes" id="UP000320390">
    <property type="component" value="Chromosome"/>
</dbReference>
<feature type="compositionally biased region" description="Basic and acidic residues" evidence="1">
    <location>
        <begin position="1"/>
        <end position="10"/>
    </location>
</feature>
<name>A0A518EU12_9BACT</name>
<dbReference type="RefSeq" id="WP_145198711.1">
    <property type="nucleotide sequence ID" value="NZ_CP036434.1"/>
</dbReference>